<keyword evidence="2" id="KW-0723">Serine/threonine-protein kinase</keyword>
<dbReference type="PANTHER" id="PTHR24363:SF0">
    <property type="entry name" value="SERINE_THREONINE KINASE LIKE DOMAIN CONTAINING 1"/>
    <property type="match status" value="1"/>
</dbReference>
<keyword evidence="4" id="KW-0547">Nucleotide-binding</keyword>
<dbReference type="EC" id="2.7.11.1" evidence="1"/>
<dbReference type="PANTHER" id="PTHR24363">
    <property type="entry name" value="SERINE/THREONINE PROTEIN KINASE"/>
    <property type="match status" value="1"/>
</dbReference>
<evidence type="ECO:0000256" key="2">
    <source>
        <dbReference type="ARBA" id="ARBA00022527"/>
    </source>
</evidence>
<dbReference type="InterPro" id="IPR000253">
    <property type="entry name" value="FHA_dom"/>
</dbReference>
<evidence type="ECO:0000256" key="1">
    <source>
        <dbReference type="ARBA" id="ARBA00012513"/>
    </source>
</evidence>
<evidence type="ECO:0000256" key="3">
    <source>
        <dbReference type="ARBA" id="ARBA00022679"/>
    </source>
</evidence>
<dbReference type="PROSITE" id="PS50011">
    <property type="entry name" value="PROTEIN_KINASE_DOM"/>
    <property type="match status" value="1"/>
</dbReference>
<dbReference type="EMBL" id="JAMPKM010000007">
    <property type="protein sequence ID" value="MEP0818012.1"/>
    <property type="molecule type" value="Genomic_DNA"/>
</dbReference>
<feature type="domain" description="Protein kinase" evidence="10">
    <location>
        <begin position="220"/>
        <end position="473"/>
    </location>
</feature>
<evidence type="ECO:0000256" key="4">
    <source>
        <dbReference type="ARBA" id="ARBA00022741"/>
    </source>
</evidence>
<feature type="domain" description="FHA" evidence="9">
    <location>
        <begin position="26"/>
        <end position="74"/>
    </location>
</feature>
<keyword evidence="3" id="KW-0808">Transferase</keyword>
<dbReference type="Pfam" id="PF00069">
    <property type="entry name" value="Pkinase"/>
    <property type="match status" value="1"/>
</dbReference>
<name>A0ABV0J899_9CYAN</name>
<evidence type="ECO:0000259" key="9">
    <source>
        <dbReference type="PROSITE" id="PS50006"/>
    </source>
</evidence>
<evidence type="ECO:0000313" key="12">
    <source>
        <dbReference type="Proteomes" id="UP001464891"/>
    </source>
</evidence>
<dbReference type="Gene3D" id="2.60.200.20">
    <property type="match status" value="1"/>
</dbReference>
<dbReference type="InterPro" id="IPR011009">
    <property type="entry name" value="Kinase-like_dom_sf"/>
</dbReference>
<organism evidence="11 12">
    <name type="scientific">Trichocoleus desertorum GB2-A4</name>
    <dbReference type="NCBI Taxonomy" id="2933944"/>
    <lineage>
        <taxon>Bacteria</taxon>
        <taxon>Bacillati</taxon>
        <taxon>Cyanobacteriota</taxon>
        <taxon>Cyanophyceae</taxon>
        <taxon>Leptolyngbyales</taxon>
        <taxon>Trichocoleusaceae</taxon>
        <taxon>Trichocoleus</taxon>
    </lineage>
</organism>
<dbReference type="Gene3D" id="1.10.510.10">
    <property type="entry name" value="Transferase(Phosphotransferase) domain 1"/>
    <property type="match status" value="1"/>
</dbReference>
<keyword evidence="6" id="KW-0067">ATP-binding</keyword>
<dbReference type="Gene3D" id="3.30.200.20">
    <property type="entry name" value="Phosphorylase Kinase, domain 1"/>
    <property type="match status" value="1"/>
</dbReference>
<dbReference type="InterPro" id="IPR000719">
    <property type="entry name" value="Prot_kinase_dom"/>
</dbReference>
<keyword evidence="5" id="KW-0418">Kinase</keyword>
<dbReference type="CDD" id="cd14014">
    <property type="entry name" value="STKc_PknB_like"/>
    <property type="match status" value="1"/>
</dbReference>
<dbReference type="Proteomes" id="UP001464891">
    <property type="component" value="Unassembled WGS sequence"/>
</dbReference>
<comment type="caution">
    <text evidence="11">The sequence shown here is derived from an EMBL/GenBank/DDBJ whole genome shotgun (WGS) entry which is preliminary data.</text>
</comment>
<dbReference type="PROSITE" id="PS50006">
    <property type="entry name" value="FHA_DOMAIN"/>
    <property type="match status" value="1"/>
</dbReference>
<evidence type="ECO:0000256" key="5">
    <source>
        <dbReference type="ARBA" id="ARBA00022777"/>
    </source>
</evidence>
<evidence type="ECO:0000313" key="11">
    <source>
        <dbReference type="EMBL" id="MEP0818012.1"/>
    </source>
</evidence>
<evidence type="ECO:0000259" key="10">
    <source>
        <dbReference type="PROSITE" id="PS50011"/>
    </source>
</evidence>
<evidence type="ECO:0000256" key="7">
    <source>
        <dbReference type="ARBA" id="ARBA00047899"/>
    </source>
</evidence>
<reference evidence="11 12" key="1">
    <citation type="submission" date="2022-04" db="EMBL/GenBank/DDBJ databases">
        <title>Positive selection, recombination, and allopatry shape intraspecific diversity of widespread and dominant cyanobacteria.</title>
        <authorList>
            <person name="Wei J."/>
            <person name="Shu W."/>
            <person name="Hu C."/>
        </authorList>
    </citation>
    <scope>NUCLEOTIDE SEQUENCE [LARGE SCALE GENOMIC DNA]</scope>
    <source>
        <strain evidence="11 12">GB2-A4</strain>
    </source>
</reference>
<gene>
    <name evidence="11" type="ORF">NC998_13000</name>
</gene>
<comment type="catalytic activity">
    <reaction evidence="8">
        <text>L-seryl-[protein] + ATP = O-phospho-L-seryl-[protein] + ADP + H(+)</text>
        <dbReference type="Rhea" id="RHEA:17989"/>
        <dbReference type="Rhea" id="RHEA-COMP:9863"/>
        <dbReference type="Rhea" id="RHEA-COMP:11604"/>
        <dbReference type="ChEBI" id="CHEBI:15378"/>
        <dbReference type="ChEBI" id="CHEBI:29999"/>
        <dbReference type="ChEBI" id="CHEBI:30616"/>
        <dbReference type="ChEBI" id="CHEBI:83421"/>
        <dbReference type="ChEBI" id="CHEBI:456216"/>
        <dbReference type="EC" id="2.7.11.1"/>
    </reaction>
</comment>
<dbReference type="SMART" id="SM00240">
    <property type="entry name" value="FHA"/>
    <property type="match status" value="1"/>
</dbReference>
<accession>A0ABV0J899</accession>
<evidence type="ECO:0000256" key="8">
    <source>
        <dbReference type="ARBA" id="ARBA00048679"/>
    </source>
</evidence>
<dbReference type="SUPFAM" id="SSF49879">
    <property type="entry name" value="SMAD/FHA domain"/>
    <property type="match status" value="1"/>
</dbReference>
<proteinExistence type="predicted"/>
<keyword evidence="12" id="KW-1185">Reference proteome</keyword>
<evidence type="ECO:0000256" key="6">
    <source>
        <dbReference type="ARBA" id="ARBA00022840"/>
    </source>
</evidence>
<comment type="catalytic activity">
    <reaction evidence="7">
        <text>L-threonyl-[protein] + ATP = O-phospho-L-threonyl-[protein] + ADP + H(+)</text>
        <dbReference type="Rhea" id="RHEA:46608"/>
        <dbReference type="Rhea" id="RHEA-COMP:11060"/>
        <dbReference type="Rhea" id="RHEA-COMP:11605"/>
        <dbReference type="ChEBI" id="CHEBI:15378"/>
        <dbReference type="ChEBI" id="CHEBI:30013"/>
        <dbReference type="ChEBI" id="CHEBI:30616"/>
        <dbReference type="ChEBI" id="CHEBI:61977"/>
        <dbReference type="ChEBI" id="CHEBI:456216"/>
        <dbReference type="EC" id="2.7.11.1"/>
    </reaction>
</comment>
<dbReference type="InterPro" id="IPR008984">
    <property type="entry name" value="SMAD_FHA_dom_sf"/>
</dbReference>
<protein>
    <recommendedName>
        <fullName evidence="1">non-specific serine/threonine protein kinase</fullName>
        <ecNumber evidence="1">2.7.11.1</ecNumber>
    </recommendedName>
</protein>
<dbReference type="RefSeq" id="WP_190432406.1">
    <property type="nucleotide sequence ID" value="NZ_JAMPKM010000007.1"/>
</dbReference>
<dbReference type="Pfam" id="PF00498">
    <property type="entry name" value="FHA"/>
    <property type="match status" value="1"/>
</dbReference>
<sequence length="473" mass="52099">MITLTLLHPLQHIPVQTWVFDQEPVIRIGRSTDNHVVLYSAVVSRHHVEVRRNGSSWEIVSIGTNGTYLEGKRITHAPVIDGVIIRLARSGPNIQIRIGAEAMKELPKTLSGERTLAQQARTKLDEDASDVLEETSAQVSTIPVPPHLRLPAPLEEPDSTQTTGARKVVTVDGERQLQPTKISPVPATKVSCQHQRASPELRFCLDCGEPLQIQQLLGKYQVLQTLNHGEMGITYWAWRDGQSVVLKTLNSEWSDHPQAKDLLAQEVNLLKQFDHPGLPRLINTFAVSGQPYLAMELIYGHSLAQDVAASGPIPLAQAIAWMTEICEALDYLHNLTPPVLHRDIQPQHLIRRAIPVSGHEIALIGFGSVKVAAVEPGKPIGTPGYMAPEQEVGETSIASDLYPLGPLLIYLLTGEDPSLFYGHRDQGARLYAEYVPDLPPALIPVIRTLTHPQPEQRYTTAREVATAIAEIAV</sequence>
<dbReference type="SUPFAM" id="SSF56112">
    <property type="entry name" value="Protein kinase-like (PK-like)"/>
    <property type="match status" value="1"/>
</dbReference>